<reference evidence="1 2" key="1">
    <citation type="submission" date="2019-08" db="EMBL/GenBank/DDBJ databases">
        <title>Hyperibacter terrae gen. nov., sp. nov. and Hyperibacter viscosus sp. nov., two new members in the family Rhodospirillaceae isolated from the rhizosphere of Hypericum perforatum.</title>
        <authorList>
            <person name="Noviana Z."/>
        </authorList>
    </citation>
    <scope>NUCLEOTIDE SEQUENCE [LARGE SCALE GENOMIC DNA]</scope>
    <source>
        <strain evidence="1 2">R5913</strain>
    </source>
</reference>
<accession>A0A5J6MTL3</accession>
<protein>
    <submittedName>
        <fullName evidence="1">Uncharacterized protein</fullName>
    </submittedName>
</protein>
<keyword evidence="2" id="KW-1185">Reference proteome</keyword>
<dbReference type="Proteomes" id="UP000326202">
    <property type="component" value="Chromosome"/>
</dbReference>
<sequence>MVEDSPKPNQTVPDLRRDLFKIEEIKRGLAEADAGEFASDAEVVALFEKWRHLGRGGSFGSPTSS</sequence>
<name>A0A5J6MTL3_9PROT</name>
<gene>
    <name evidence="1" type="ORF">FRZ44_46730</name>
</gene>
<evidence type="ECO:0000313" key="2">
    <source>
        <dbReference type="Proteomes" id="UP000326202"/>
    </source>
</evidence>
<proteinExistence type="predicted"/>
<dbReference type="EMBL" id="CP042906">
    <property type="protein sequence ID" value="QEX19360.1"/>
    <property type="molecule type" value="Genomic_DNA"/>
</dbReference>
<dbReference type="KEGG" id="htq:FRZ44_46730"/>
<evidence type="ECO:0000313" key="1">
    <source>
        <dbReference type="EMBL" id="QEX19360.1"/>
    </source>
</evidence>
<dbReference type="AlphaFoldDB" id="A0A5J6MTL3"/>
<organism evidence="1 2">
    <name type="scientific">Hypericibacter terrae</name>
    <dbReference type="NCBI Taxonomy" id="2602015"/>
    <lineage>
        <taxon>Bacteria</taxon>
        <taxon>Pseudomonadati</taxon>
        <taxon>Pseudomonadota</taxon>
        <taxon>Alphaproteobacteria</taxon>
        <taxon>Rhodospirillales</taxon>
        <taxon>Dongiaceae</taxon>
        <taxon>Hypericibacter</taxon>
    </lineage>
</organism>